<proteinExistence type="predicted"/>
<dbReference type="AlphaFoldDB" id="A0A317YV82"/>
<evidence type="ECO:0000313" key="5">
    <source>
        <dbReference type="EMBL" id="PWZ76631.1"/>
    </source>
</evidence>
<dbReference type="Proteomes" id="UP000246800">
    <property type="component" value="Unassembled WGS sequence"/>
</dbReference>
<dbReference type="PANTHER" id="PTHR30146">
    <property type="entry name" value="LACI-RELATED TRANSCRIPTIONAL REPRESSOR"/>
    <property type="match status" value="1"/>
</dbReference>
<dbReference type="GO" id="GO:0003700">
    <property type="term" value="F:DNA-binding transcription factor activity"/>
    <property type="evidence" value="ECO:0007669"/>
    <property type="project" value="TreeGrafter"/>
</dbReference>
<dbReference type="CDD" id="cd01392">
    <property type="entry name" value="HTH_LacI"/>
    <property type="match status" value="1"/>
</dbReference>
<accession>A0A317YV82</accession>
<sequence length="344" mass="38830">MMASIREIAKEAGVSPGTVSRVLNEDPSLSVATKTRQRIIEIANARNYTKQKRLTRQIQIVTHASKEKEMIDPYYRELRLAIEKEVKHLNLTLKKTIRTNTLTSIEQLQQVEKAGSVIVIGPFKQSVIQQLYTYNARLILINQIDAPNHIDAVSSDLYDSMQVLLESLQQQHVGKVAYVGGETKVRDVGQTHDTVADARQRAYIDWCAQTNAEELYYPSNWERHNGLEIGQRIAQSGALPQVVITGNDVLAVGVLQGLQQAQIRVPEDVQLVSFNDSEITQYTAPMISSVRIPIEEFGRQAVRLAQDQMKGQREVAIHMQLNTYLNYRESFLKAVSVDSCKDKQ</sequence>
<dbReference type="Pfam" id="PF00356">
    <property type="entry name" value="LacI"/>
    <property type="match status" value="1"/>
</dbReference>
<dbReference type="SUPFAM" id="SSF53822">
    <property type="entry name" value="Periplasmic binding protein-like I"/>
    <property type="match status" value="1"/>
</dbReference>
<keyword evidence="2" id="KW-0238">DNA-binding</keyword>
<dbReference type="PROSITE" id="PS00356">
    <property type="entry name" value="HTH_LACI_1"/>
    <property type="match status" value="1"/>
</dbReference>
<feature type="domain" description="HTH lacI-type" evidence="4">
    <location>
        <begin position="3"/>
        <end position="57"/>
    </location>
</feature>
<reference evidence="5 6" key="1">
    <citation type="journal article" date="2018" name="Vet. Microbiol.">
        <title>Clonal diversity and geographic distribution of methicillin-resistant Staphylococcus pseudintermedius from Australian animals: Discovery of novel sequence types.</title>
        <authorList>
            <person name="Worthing K.A."/>
            <person name="Abraham S."/>
            <person name="Coombs G.W."/>
            <person name="Pang S."/>
            <person name="Saputra S."/>
            <person name="Jordan D."/>
            <person name="Trott D.J."/>
            <person name="Norris J.M."/>
        </authorList>
    </citation>
    <scope>NUCLEOTIDE SEQUENCE [LARGE SCALE GENOMIC DNA]</scope>
    <source>
        <strain evidence="5 6">ST525 1</strain>
    </source>
</reference>
<dbReference type="InterPro" id="IPR010982">
    <property type="entry name" value="Lambda_DNA-bd_dom_sf"/>
</dbReference>
<comment type="caution">
    <text evidence="5">The sequence shown here is derived from an EMBL/GenBank/DDBJ whole genome shotgun (WGS) entry which is preliminary data.</text>
</comment>
<gene>
    <name evidence="5" type="ORF">DD902_02685</name>
</gene>
<dbReference type="EMBL" id="QEIT01000011">
    <property type="protein sequence ID" value="PWZ76631.1"/>
    <property type="molecule type" value="Genomic_DNA"/>
</dbReference>
<dbReference type="InterPro" id="IPR000843">
    <property type="entry name" value="HTH_LacI"/>
</dbReference>
<dbReference type="InterPro" id="IPR028082">
    <property type="entry name" value="Peripla_BP_I"/>
</dbReference>
<evidence type="ECO:0000256" key="2">
    <source>
        <dbReference type="ARBA" id="ARBA00023125"/>
    </source>
</evidence>
<keyword evidence="1" id="KW-0805">Transcription regulation</keyword>
<dbReference type="InterPro" id="IPR046335">
    <property type="entry name" value="LacI/GalR-like_sensor"/>
</dbReference>
<dbReference type="Gene3D" id="1.10.260.40">
    <property type="entry name" value="lambda repressor-like DNA-binding domains"/>
    <property type="match status" value="1"/>
</dbReference>
<dbReference type="Gene3D" id="3.40.50.2300">
    <property type="match status" value="2"/>
</dbReference>
<dbReference type="PROSITE" id="PS50932">
    <property type="entry name" value="HTH_LACI_2"/>
    <property type="match status" value="1"/>
</dbReference>
<dbReference type="SMART" id="SM00354">
    <property type="entry name" value="HTH_LACI"/>
    <property type="match status" value="1"/>
</dbReference>
<dbReference type="SUPFAM" id="SSF47413">
    <property type="entry name" value="lambda repressor-like DNA-binding domains"/>
    <property type="match status" value="1"/>
</dbReference>
<dbReference type="CDD" id="cd01544">
    <property type="entry name" value="PBP1_GalR"/>
    <property type="match status" value="1"/>
</dbReference>
<evidence type="ECO:0000256" key="1">
    <source>
        <dbReference type="ARBA" id="ARBA00023015"/>
    </source>
</evidence>
<keyword evidence="3" id="KW-0804">Transcription</keyword>
<name>A0A317YV82_STAPS</name>
<evidence type="ECO:0000256" key="3">
    <source>
        <dbReference type="ARBA" id="ARBA00023163"/>
    </source>
</evidence>
<dbReference type="PANTHER" id="PTHR30146:SF149">
    <property type="entry name" value="HTH-TYPE TRANSCRIPTIONAL REGULATOR EBGR"/>
    <property type="match status" value="1"/>
</dbReference>
<dbReference type="GO" id="GO:0000976">
    <property type="term" value="F:transcription cis-regulatory region binding"/>
    <property type="evidence" value="ECO:0007669"/>
    <property type="project" value="TreeGrafter"/>
</dbReference>
<evidence type="ECO:0000313" key="6">
    <source>
        <dbReference type="Proteomes" id="UP000246800"/>
    </source>
</evidence>
<organism evidence="5 6">
    <name type="scientific">Staphylococcus pseudintermedius</name>
    <dbReference type="NCBI Taxonomy" id="283734"/>
    <lineage>
        <taxon>Bacteria</taxon>
        <taxon>Bacillati</taxon>
        <taxon>Bacillota</taxon>
        <taxon>Bacilli</taxon>
        <taxon>Bacillales</taxon>
        <taxon>Staphylococcaceae</taxon>
        <taxon>Staphylococcus</taxon>
        <taxon>Staphylococcus intermedius group</taxon>
    </lineage>
</organism>
<dbReference type="Pfam" id="PF13377">
    <property type="entry name" value="Peripla_BP_3"/>
    <property type="match status" value="1"/>
</dbReference>
<protein>
    <submittedName>
        <fullName evidence="5">LacI family transcriptional regulator</fullName>
    </submittedName>
</protein>
<evidence type="ECO:0000259" key="4">
    <source>
        <dbReference type="PROSITE" id="PS50932"/>
    </source>
</evidence>
<dbReference type="RefSeq" id="WP_063278965.1">
    <property type="nucleotide sequence ID" value="NZ_BAAFJS010000010.1"/>
</dbReference>